<dbReference type="EMBL" id="JAGEPF010000028">
    <property type="protein sequence ID" value="MBO2463582.1"/>
    <property type="molecule type" value="Genomic_DNA"/>
</dbReference>
<organism evidence="2 3">
    <name type="scientific">Actinomadura violacea</name>
    <dbReference type="NCBI Taxonomy" id="2819934"/>
    <lineage>
        <taxon>Bacteria</taxon>
        <taxon>Bacillati</taxon>
        <taxon>Actinomycetota</taxon>
        <taxon>Actinomycetes</taxon>
        <taxon>Streptosporangiales</taxon>
        <taxon>Thermomonosporaceae</taxon>
        <taxon>Actinomadura</taxon>
    </lineage>
</organism>
<sequence>MIRAGVGFYAFFGFGWLLAGLGHFGGATMGAACLLGLVVVLTLVFVARRLPSESADEVSQPLPPLQRRRFGQVNVVQWLLIAAIATGCGTGGVPELIMPLVAVVVGLHFLPLARVFADHRLVVPGAALTVIGIAGLVARFANASPGAVFTLVGVGCALTLWSTAAWSIAGVRRAVRP</sequence>
<dbReference type="RefSeq" id="WP_208249077.1">
    <property type="nucleotide sequence ID" value="NZ_JAGEPF010000028.1"/>
</dbReference>
<feature type="transmembrane region" description="Helical" evidence="1">
    <location>
        <begin position="6"/>
        <end position="24"/>
    </location>
</feature>
<evidence type="ECO:0000313" key="3">
    <source>
        <dbReference type="Proteomes" id="UP000680206"/>
    </source>
</evidence>
<reference evidence="2 3" key="1">
    <citation type="submission" date="2021-03" db="EMBL/GenBank/DDBJ databases">
        <title>Actinomadura violae sp. nov., isolated from lichen in Thailand.</title>
        <authorList>
            <person name="Kanchanasin P."/>
            <person name="Saeng-In P."/>
            <person name="Phongsopitanun W."/>
            <person name="Yuki M."/>
            <person name="Kudo T."/>
            <person name="Ohkuma M."/>
            <person name="Tanasupawat S."/>
        </authorList>
    </citation>
    <scope>NUCLEOTIDE SEQUENCE [LARGE SCALE GENOMIC DNA]</scope>
    <source>
        <strain evidence="2 3">LCR2-06</strain>
    </source>
</reference>
<accession>A0ABS3S3L4</accession>
<protein>
    <submittedName>
        <fullName evidence="2">Uncharacterized protein</fullName>
    </submittedName>
</protein>
<keyword evidence="1" id="KW-0812">Transmembrane</keyword>
<name>A0ABS3S3L4_9ACTN</name>
<comment type="caution">
    <text evidence="2">The sequence shown here is derived from an EMBL/GenBank/DDBJ whole genome shotgun (WGS) entry which is preliminary data.</text>
</comment>
<dbReference type="Proteomes" id="UP000680206">
    <property type="component" value="Unassembled WGS sequence"/>
</dbReference>
<dbReference type="PROSITE" id="PS51257">
    <property type="entry name" value="PROKAR_LIPOPROTEIN"/>
    <property type="match status" value="1"/>
</dbReference>
<feature type="transmembrane region" description="Helical" evidence="1">
    <location>
        <begin position="122"/>
        <end position="141"/>
    </location>
</feature>
<keyword evidence="3" id="KW-1185">Reference proteome</keyword>
<evidence type="ECO:0000313" key="2">
    <source>
        <dbReference type="EMBL" id="MBO2463582.1"/>
    </source>
</evidence>
<keyword evidence="1" id="KW-0472">Membrane</keyword>
<keyword evidence="1" id="KW-1133">Transmembrane helix</keyword>
<feature type="transmembrane region" description="Helical" evidence="1">
    <location>
        <begin position="70"/>
        <end position="89"/>
    </location>
</feature>
<proteinExistence type="predicted"/>
<gene>
    <name evidence="2" type="ORF">J4709_39035</name>
</gene>
<feature type="transmembrane region" description="Helical" evidence="1">
    <location>
        <begin position="31"/>
        <end position="50"/>
    </location>
</feature>
<feature type="transmembrane region" description="Helical" evidence="1">
    <location>
        <begin position="96"/>
        <end position="116"/>
    </location>
</feature>
<feature type="transmembrane region" description="Helical" evidence="1">
    <location>
        <begin position="148"/>
        <end position="169"/>
    </location>
</feature>
<evidence type="ECO:0000256" key="1">
    <source>
        <dbReference type="SAM" id="Phobius"/>
    </source>
</evidence>